<sequence>MFQRALFNKDIATGTVDTAANPDYTTNGTADTWAIKNEDPEDPVHFCFLWDSGATCTDEQIASILDGSAVIVSGILKDANSTMLFPELFNGTGDGGDATQSPTPTPTSTSTSSGSEPSATGSGSGAGASPTETGSSASSVIASGYTGTGFWVTLLSLGRAALA</sequence>
<feature type="compositionally biased region" description="Low complexity" evidence="1">
    <location>
        <begin position="106"/>
        <end position="138"/>
    </location>
</feature>
<proteinExistence type="predicted"/>
<dbReference type="AlphaFoldDB" id="A0A9W8ND30"/>
<protein>
    <submittedName>
        <fullName evidence="2">Uncharacterized protein</fullName>
    </submittedName>
</protein>
<dbReference type="Proteomes" id="UP001148614">
    <property type="component" value="Unassembled WGS sequence"/>
</dbReference>
<reference evidence="2" key="1">
    <citation type="submission" date="2022-07" db="EMBL/GenBank/DDBJ databases">
        <title>Genome Sequence of Xylaria arbuscula.</title>
        <authorList>
            <person name="Buettner E."/>
        </authorList>
    </citation>
    <scope>NUCLEOTIDE SEQUENCE</scope>
    <source>
        <strain evidence="2">VT107</strain>
    </source>
</reference>
<comment type="caution">
    <text evidence="2">The sequence shown here is derived from an EMBL/GenBank/DDBJ whole genome shotgun (WGS) entry which is preliminary data.</text>
</comment>
<evidence type="ECO:0000313" key="3">
    <source>
        <dbReference type="Proteomes" id="UP001148614"/>
    </source>
</evidence>
<dbReference type="EMBL" id="JANPWZ010001007">
    <property type="protein sequence ID" value="KAJ3569693.1"/>
    <property type="molecule type" value="Genomic_DNA"/>
</dbReference>
<keyword evidence="3" id="KW-1185">Reference proteome</keyword>
<name>A0A9W8ND30_9PEZI</name>
<feature type="region of interest" description="Disordered" evidence="1">
    <location>
        <begin position="88"/>
        <end position="138"/>
    </location>
</feature>
<accession>A0A9W8ND30</accession>
<evidence type="ECO:0000256" key="1">
    <source>
        <dbReference type="SAM" id="MobiDB-lite"/>
    </source>
</evidence>
<dbReference type="VEuPathDB" id="FungiDB:F4678DRAFT_110609"/>
<evidence type="ECO:0000313" key="2">
    <source>
        <dbReference type="EMBL" id="KAJ3569693.1"/>
    </source>
</evidence>
<organism evidence="2 3">
    <name type="scientific">Xylaria arbuscula</name>
    <dbReference type="NCBI Taxonomy" id="114810"/>
    <lineage>
        <taxon>Eukaryota</taxon>
        <taxon>Fungi</taxon>
        <taxon>Dikarya</taxon>
        <taxon>Ascomycota</taxon>
        <taxon>Pezizomycotina</taxon>
        <taxon>Sordariomycetes</taxon>
        <taxon>Xylariomycetidae</taxon>
        <taxon>Xylariales</taxon>
        <taxon>Xylariaceae</taxon>
        <taxon>Xylaria</taxon>
    </lineage>
</organism>
<gene>
    <name evidence="2" type="ORF">NPX13_g5992</name>
</gene>